<dbReference type="RefSeq" id="WP_149309626.1">
    <property type="nucleotide sequence ID" value="NZ_SRSD01000012.1"/>
</dbReference>
<name>A0A5A9X5Y6_9BACT</name>
<accession>A0A5A9X5Y6</accession>
<evidence type="ECO:0000313" key="3">
    <source>
        <dbReference type="Proteomes" id="UP000324298"/>
    </source>
</evidence>
<feature type="chain" id="PRO_5022998550" evidence="1">
    <location>
        <begin position="22"/>
        <end position="232"/>
    </location>
</feature>
<keyword evidence="3" id="KW-1185">Reference proteome</keyword>
<feature type="signal peptide" evidence="1">
    <location>
        <begin position="1"/>
        <end position="21"/>
    </location>
</feature>
<sequence>MKRIVIIMSAALSLTASAAFAEGSKYDDWQCGAYLSAPKIVPVQNIEAAEGIQDYINVQRYNLLAQRLENQFGGYSIETIGVSGAGYKGTYSYAQFLRNAENLLSHIDTKTWQRLAAVYGRTHCEHPDPRLKLKYNWTNGEDICVDDGLAALNGQLNRRETNDDKLAALWQVLFIQAKTLSANGVINSPVQRLVASLFSCDTRNINKILSENSKQAEHLAEYCKILQKMERR</sequence>
<evidence type="ECO:0000256" key="1">
    <source>
        <dbReference type="SAM" id="SignalP"/>
    </source>
</evidence>
<dbReference type="EMBL" id="SRSD01000012">
    <property type="protein sequence ID" value="KAA0888073.1"/>
    <property type="molecule type" value="Genomic_DNA"/>
</dbReference>
<dbReference type="Proteomes" id="UP000324298">
    <property type="component" value="Unassembled WGS sequence"/>
</dbReference>
<dbReference type="AlphaFoldDB" id="A0A5A9X5Y6"/>
<gene>
    <name evidence="2" type="ORF">ET418_16875</name>
</gene>
<organism evidence="2 3">
    <name type="scientific">Oryzomonas rubra</name>
    <dbReference type="NCBI Taxonomy" id="2509454"/>
    <lineage>
        <taxon>Bacteria</taxon>
        <taxon>Pseudomonadati</taxon>
        <taxon>Thermodesulfobacteriota</taxon>
        <taxon>Desulfuromonadia</taxon>
        <taxon>Geobacterales</taxon>
        <taxon>Geobacteraceae</taxon>
        <taxon>Oryzomonas</taxon>
    </lineage>
</organism>
<comment type="caution">
    <text evidence="2">The sequence shown here is derived from an EMBL/GenBank/DDBJ whole genome shotgun (WGS) entry which is preliminary data.</text>
</comment>
<evidence type="ECO:0000313" key="2">
    <source>
        <dbReference type="EMBL" id="KAA0888073.1"/>
    </source>
</evidence>
<keyword evidence="1" id="KW-0732">Signal</keyword>
<protein>
    <submittedName>
        <fullName evidence="2">Uncharacterized protein</fullName>
    </submittedName>
</protein>
<proteinExistence type="predicted"/>
<reference evidence="2 3" key="1">
    <citation type="submission" date="2019-04" db="EMBL/GenBank/DDBJ databases">
        <title>Geobacter ruber sp. nov., ferric-reducing bacteria isolated from paddy soil.</title>
        <authorList>
            <person name="Xu Z."/>
            <person name="Masuda Y."/>
            <person name="Itoh H."/>
            <person name="Senoo K."/>
        </authorList>
    </citation>
    <scope>NUCLEOTIDE SEQUENCE [LARGE SCALE GENOMIC DNA]</scope>
    <source>
        <strain evidence="2 3">Red88</strain>
    </source>
</reference>